<dbReference type="Gene3D" id="3.30.540.10">
    <property type="entry name" value="Fructose-1,6-Bisphosphatase, subunit A, domain 1"/>
    <property type="match status" value="1"/>
</dbReference>
<dbReference type="CDD" id="cd01637">
    <property type="entry name" value="IMPase_like"/>
    <property type="match status" value="1"/>
</dbReference>
<dbReference type="Proteomes" id="UP001589793">
    <property type="component" value="Unassembled WGS sequence"/>
</dbReference>
<name>A0ABV6RHI3_9MICO</name>
<dbReference type="Pfam" id="PF00459">
    <property type="entry name" value="Inositol_P"/>
    <property type="match status" value="1"/>
</dbReference>
<evidence type="ECO:0000313" key="2">
    <source>
        <dbReference type="Proteomes" id="UP001589793"/>
    </source>
</evidence>
<dbReference type="SUPFAM" id="SSF56655">
    <property type="entry name" value="Carbohydrate phosphatase"/>
    <property type="match status" value="1"/>
</dbReference>
<accession>A0ABV6RHI3</accession>
<proteinExistence type="predicted"/>
<reference evidence="1 2" key="1">
    <citation type="submission" date="2024-09" db="EMBL/GenBank/DDBJ databases">
        <authorList>
            <person name="Sun Q."/>
            <person name="Mori K."/>
        </authorList>
    </citation>
    <scope>NUCLEOTIDE SEQUENCE [LARGE SCALE GENOMIC DNA]</scope>
    <source>
        <strain evidence="1 2">CICC 10874</strain>
    </source>
</reference>
<sequence>MTEQELVDAARLAVVLARRAGDLAVAWQQRARADAKGDGADVVTDADRAAEALIAAGIAERFPDHGILGEEEGEQGAGPDAELRWLIDPLDGTNNYVLGLDVYGVCITLCRGGEPLVAVVHDSPRRRTFWAVAGGGAFLEGPDDGEPQRLDLGAASPLRVTTVSFTQGYAVEHGDARRDRVFGALERSAKRVLRTWAPSADWGLLAQGRVGALVAYRNEVWDLVGGRLLATEAGAEAVDDPSGELVLVGHPRVVAELRGVLGLGAV</sequence>
<dbReference type="Gene3D" id="3.40.190.80">
    <property type="match status" value="1"/>
</dbReference>
<dbReference type="PANTHER" id="PTHR20854:SF4">
    <property type="entry name" value="INOSITOL-1-MONOPHOSPHATASE-RELATED"/>
    <property type="match status" value="1"/>
</dbReference>
<dbReference type="PRINTS" id="PR00377">
    <property type="entry name" value="IMPHPHTASES"/>
</dbReference>
<dbReference type="RefSeq" id="WP_376983072.1">
    <property type="nucleotide sequence ID" value="NZ_JBHLSV010000037.1"/>
</dbReference>
<gene>
    <name evidence="1" type="ORF">ACFFF6_18930</name>
</gene>
<keyword evidence="2" id="KW-1185">Reference proteome</keyword>
<organism evidence="1 2">
    <name type="scientific">Brachybacterium hainanense</name>
    <dbReference type="NCBI Taxonomy" id="1541174"/>
    <lineage>
        <taxon>Bacteria</taxon>
        <taxon>Bacillati</taxon>
        <taxon>Actinomycetota</taxon>
        <taxon>Actinomycetes</taxon>
        <taxon>Micrococcales</taxon>
        <taxon>Dermabacteraceae</taxon>
        <taxon>Brachybacterium</taxon>
    </lineage>
</organism>
<dbReference type="PANTHER" id="PTHR20854">
    <property type="entry name" value="INOSITOL MONOPHOSPHATASE"/>
    <property type="match status" value="1"/>
</dbReference>
<dbReference type="InterPro" id="IPR000760">
    <property type="entry name" value="Inositol_monophosphatase-like"/>
</dbReference>
<evidence type="ECO:0000313" key="1">
    <source>
        <dbReference type="EMBL" id="MFC0676029.1"/>
    </source>
</evidence>
<protein>
    <submittedName>
        <fullName evidence="1">Inositol monophosphatase family protein</fullName>
    </submittedName>
</protein>
<comment type="caution">
    <text evidence="1">The sequence shown here is derived from an EMBL/GenBank/DDBJ whole genome shotgun (WGS) entry which is preliminary data.</text>
</comment>
<dbReference type="EMBL" id="JBHLSV010000037">
    <property type="protein sequence ID" value="MFC0676029.1"/>
    <property type="molecule type" value="Genomic_DNA"/>
</dbReference>